<feature type="domain" description="Amidohydrolase-related" evidence="2">
    <location>
        <begin position="113"/>
        <end position="363"/>
    </location>
</feature>
<name>A0A6J4VN24_9BACT</name>
<dbReference type="PANTHER" id="PTHR21240:SF28">
    <property type="entry name" value="ISO-OROTATE DECARBOXYLASE (EUROFUNG)"/>
    <property type="match status" value="1"/>
</dbReference>
<dbReference type="AlphaFoldDB" id="A0A6J4VN24"/>
<organism evidence="3">
    <name type="scientific">uncultured Thermomicrobiales bacterium</name>
    <dbReference type="NCBI Taxonomy" id="1645740"/>
    <lineage>
        <taxon>Bacteria</taxon>
        <taxon>Pseudomonadati</taxon>
        <taxon>Thermomicrobiota</taxon>
        <taxon>Thermomicrobia</taxon>
        <taxon>Thermomicrobiales</taxon>
        <taxon>environmental samples</taxon>
    </lineage>
</organism>
<proteinExistence type="predicted"/>
<dbReference type="PANTHER" id="PTHR21240">
    <property type="entry name" value="2-AMINO-3-CARBOXYLMUCONATE-6-SEMIALDEHYDE DECARBOXYLASE"/>
    <property type="match status" value="1"/>
</dbReference>
<dbReference type="Gene3D" id="3.20.20.140">
    <property type="entry name" value="Metal-dependent hydrolases"/>
    <property type="match status" value="1"/>
</dbReference>
<keyword evidence="1" id="KW-0456">Lyase</keyword>
<reference evidence="3" key="1">
    <citation type="submission" date="2020-02" db="EMBL/GenBank/DDBJ databases">
        <authorList>
            <person name="Meier V. D."/>
        </authorList>
    </citation>
    <scope>NUCLEOTIDE SEQUENCE</scope>
    <source>
        <strain evidence="3">AVDCRST_MAG18</strain>
    </source>
</reference>
<accession>A0A6J4VN24</accession>
<evidence type="ECO:0000313" key="3">
    <source>
        <dbReference type="EMBL" id="CAA9583654.1"/>
    </source>
</evidence>
<dbReference type="SUPFAM" id="SSF51556">
    <property type="entry name" value="Metallo-dependent hydrolases"/>
    <property type="match status" value="1"/>
</dbReference>
<sequence>MVAAPGKRKTDDLIIVDADIHVNDTPAALTPYMTQPWRKSLEVMGGGTSYLNVPGFAPALKLDPPIPGGHPSRSVHTPAEMRQGLDELGIDLGVLFPDNLLLFAVLPNIEYATEISHAYNRWLVEEWLREDNGLYGAIVACPQNPHDSAREIARYAKEDKVVAVYLPTAGVHPLWGDRKYDPILGAAQAANLPVMLHSVTVVTPQFPYQLDQFENHWARQMLSHAFAMQANLVSLMHTGVPARFPELKVGFTEAGIAWVPYMIWRMDKYYNEYRRMIPFLEKRPSEYVRDRMWFATQPIEEPDDPRDLVATIKLYDPDGSRTLYASDWPHHDFDHPKGLLKLPMSPEMQRNIMGASALELFGIPAPVRK</sequence>
<evidence type="ECO:0000259" key="2">
    <source>
        <dbReference type="Pfam" id="PF04909"/>
    </source>
</evidence>
<protein>
    <recommendedName>
        <fullName evidence="2">Amidohydrolase-related domain-containing protein</fullName>
    </recommendedName>
</protein>
<dbReference type="GO" id="GO:0016787">
    <property type="term" value="F:hydrolase activity"/>
    <property type="evidence" value="ECO:0007669"/>
    <property type="project" value="InterPro"/>
</dbReference>
<dbReference type="GO" id="GO:0019748">
    <property type="term" value="P:secondary metabolic process"/>
    <property type="evidence" value="ECO:0007669"/>
    <property type="project" value="TreeGrafter"/>
</dbReference>
<dbReference type="GO" id="GO:0016831">
    <property type="term" value="F:carboxy-lyase activity"/>
    <property type="evidence" value="ECO:0007669"/>
    <property type="project" value="InterPro"/>
</dbReference>
<dbReference type="InterPro" id="IPR032466">
    <property type="entry name" value="Metal_Hydrolase"/>
</dbReference>
<dbReference type="InterPro" id="IPR006680">
    <property type="entry name" value="Amidohydro-rel"/>
</dbReference>
<evidence type="ECO:0000256" key="1">
    <source>
        <dbReference type="ARBA" id="ARBA00023239"/>
    </source>
</evidence>
<gene>
    <name evidence="3" type="ORF">AVDCRST_MAG18-3507</name>
</gene>
<dbReference type="Pfam" id="PF04909">
    <property type="entry name" value="Amidohydro_2"/>
    <property type="match status" value="1"/>
</dbReference>
<dbReference type="InterPro" id="IPR032465">
    <property type="entry name" value="ACMSD"/>
</dbReference>
<dbReference type="GO" id="GO:0005737">
    <property type="term" value="C:cytoplasm"/>
    <property type="evidence" value="ECO:0007669"/>
    <property type="project" value="TreeGrafter"/>
</dbReference>
<dbReference type="EMBL" id="CADCWN010000272">
    <property type="protein sequence ID" value="CAA9583654.1"/>
    <property type="molecule type" value="Genomic_DNA"/>
</dbReference>